<feature type="region of interest" description="Disordered" evidence="1">
    <location>
        <begin position="194"/>
        <end position="215"/>
    </location>
</feature>
<protein>
    <submittedName>
        <fullName evidence="2">Uncharacterized protein</fullName>
    </submittedName>
</protein>
<name>A0A8H4NC51_9PEZI</name>
<evidence type="ECO:0000256" key="1">
    <source>
        <dbReference type="SAM" id="MobiDB-lite"/>
    </source>
</evidence>
<feature type="compositionally biased region" description="Low complexity" evidence="1">
    <location>
        <begin position="56"/>
        <end position="65"/>
    </location>
</feature>
<dbReference type="OrthoDB" id="5402392at2759"/>
<feature type="region of interest" description="Disordered" evidence="1">
    <location>
        <begin position="352"/>
        <end position="377"/>
    </location>
</feature>
<evidence type="ECO:0000313" key="3">
    <source>
        <dbReference type="Proteomes" id="UP000572817"/>
    </source>
</evidence>
<feature type="compositionally biased region" description="Low complexity" evidence="1">
    <location>
        <begin position="352"/>
        <end position="370"/>
    </location>
</feature>
<evidence type="ECO:0000313" key="2">
    <source>
        <dbReference type="EMBL" id="KAF4309912.1"/>
    </source>
</evidence>
<feature type="compositionally biased region" description="Low complexity" evidence="1">
    <location>
        <begin position="206"/>
        <end position="215"/>
    </location>
</feature>
<accession>A0A8H4NC51</accession>
<feature type="compositionally biased region" description="Basic and acidic residues" evidence="1">
    <location>
        <begin position="303"/>
        <end position="313"/>
    </location>
</feature>
<dbReference type="AlphaFoldDB" id="A0A8H4NC51"/>
<feature type="region of interest" description="Disordered" evidence="1">
    <location>
        <begin position="43"/>
        <end position="67"/>
    </location>
</feature>
<dbReference type="Proteomes" id="UP000572817">
    <property type="component" value="Unassembled WGS sequence"/>
</dbReference>
<comment type="caution">
    <text evidence="2">The sequence shown here is derived from an EMBL/GenBank/DDBJ whole genome shotgun (WGS) entry which is preliminary data.</text>
</comment>
<proteinExistence type="predicted"/>
<reference evidence="2" key="1">
    <citation type="submission" date="2020-04" db="EMBL/GenBank/DDBJ databases">
        <title>Genome Assembly and Annotation of Botryosphaeria dothidea sdau 11-99, a Latent Pathogen of Apple Fruit Ring Rot in China.</title>
        <authorList>
            <person name="Yu C."/>
            <person name="Diao Y."/>
            <person name="Lu Q."/>
            <person name="Zhao J."/>
            <person name="Cui S."/>
            <person name="Peng C."/>
            <person name="He B."/>
            <person name="Liu H."/>
        </authorList>
    </citation>
    <scope>NUCLEOTIDE SEQUENCE [LARGE SCALE GENOMIC DNA]</scope>
    <source>
        <strain evidence="2">Sdau11-99</strain>
    </source>
</reference>
<keyword evidence="3" id="KW-1185">Reference proteome</keyword>
<dbReference type="EMBL" id="WWBZ02000016">
    <property type="protein sequence ID" value="KAF4309912.1"/>
    <property type="molecule type" value="Genomic_DNA"/>
</dbReference>
<gene>
    <name evidence="2" type="ORF">GTA08_BOTSDO02450</name>
</gene>
<feature type="region of interest" description="Disordered" evidence="1">
    <location>
        <begin position="289"/>
        <end position="318"/>
    </location>
</feature>
<sequence>MATLPCPLPHVDDALRPYIHDRQETLRIRKLLARHVQSQIRRALHQHAAESTPSITPLTLAASPPSLLPEDHPPSELTGLRKTYWEAVQAHQLAKNRRDALHSELNELQRESQLRASTPTAVSADYQIPFPAAHPDGVNGHDVQDYTSLLHQRRRHAKLQILLDALDRIADTEPNPLQRDDLRQWVKDQLGDAPIPPPEIAGGNDAASAASTAAAASENQLKEHVLRLKKELLLAKQSLDAETDRGAAAPHGESPEGAASVEAQIVALRAARDELIAWIEAELAKMPEGDESMLSGAGATPQRQREHAERDGAAESDVPIQDQVEAMYARYVDARASLVAAVDAATTAAKQLGPASTLPSASASQAASSAEGKTAEQKKIPASAVLPFIPTLLQSANDERALVEQTTYLRHRIAKAQEETRGTIQRLASESHMVAPDAGNGITWARAAREAAKESDEAVIEQIRAGEANILGAKAILTELDARREKFAELKGEV</sequence>
<organism evidence="2 3">
    <name type="scientific">Botryosphaeria dothidea</name>
    <dbReference type="NCBI Taxonomy" id="55169"/>
    <lineage>
        <taxon>Eukaryota</taxon>
        <taxon>Fungi</taxon>
        <taxon>Dikarya</taxon>
        <taxon>Ascomycota</taxon>
        <taxon>Pezizomycotina</taxon>
        <taxon>Dothideomycetes</taxon>
        <taxon>Dothideomycetes incertae sedis</taxon>
        <taxon>Botryosphaeriales</taxon>
        <taxon>Botryosphaeriaceae</taxon>
        <taxon>Botryosphaeria</taxon>
    </lineage>
</organism>